<reference evidence="1 2" key="1">
    <citation type="journal article" date="2013" name="Curr. Biol.">
        <title>The Genome of the Foraminiferan Reticulomyxa filosa.</title>
        <authorList>
            <person name="Glockner G."/>
            <person name="Hulsmann N."/>
            <person name="Schleicher M."/>
            <person name="Noegel A.A."/>
            <person name="Eichinger L."/>
            <person name="Gallinger C."/>
            <person name="Pawlowski J."/>
            <person name="Sierra R."/>
            <person name="Euteneuer U."/>
            <person name="Pillet L."/>
            <person name="Moustafa A."/>
            <person name="Platzer M."/>
            <person name="Groth M."/>
            <person name="Szafranski K."/>
            <person name="Schliwa M."/>
        </authorList>
    </citation>
    <scope>NUCLEOTIDE SEQUENCE [LARGE SCALE GENOMIC DNA]</scope>
</reference>
<name>X6LER4_RETFI</name>
<sequence>FILQTQLDKLVQVGNVFPKFAPAYKEACQTLAKHLTNYVNNAKECLDNYNFEETRKNLESLVKVLSLQPHLVSLFDIKQEITNLETHVIKRAIKDESNFHKEEKGNTFTFVQIEKLGKSDIKQLEMNADILER</sequence>
<accession>X6LER4</accession>
<evidence type="ECO:0000313" key="1">
    <source>
        <dbReference type="EMBL" id="ETO00468.1"/>
    </source>
</evidence>
<dbReference type="AlphaFoldDB" id="X6LER4"/>
<keyword evidence="2" id="KW-1185">Reference proteome</keyword>
<comment type="caution">
    <text evidence="1">The sequence shown here is derived from an EMBL/GenBank/DDBJ whole genome shotgun (WGS) entry which is preliminary data.</text>
</comment>
<feature type="non-terminal residue" evidence="1">
    <location>
        <position position="1"/>
    </location>
</feature>
<gene>
    <name evidence="1" type="ORF">RFI_36976</name>
</gene>
<organism evidence="1 2">
    <name type="scientific">Reticulomyxa filosa</name>
    <dbReference type="NCBI Taxonomy" id="46433"/>
    <lineage>
        <taxon>Eukaryota</taxon>
        <taxon>Sar</taxon>
        <taxon>Rhizaria</taxon>
        <taxon>Retaria</taxon>
        <taxon>Foraminifera</taxon>
        <taxon>Monothalamids</taxon>
        <taxon>Reticulomyxidae</taxon>
        <taxon>Reticulomyxa</taxon>
    </lineage>
</organism>
<dbReference type="Proteomes" id="UP000023152">
    <property type="component" value="Unassembled WGS sequence"/>
</dbReference>
<dbReference type="EMBL" id="ASPP01040958">
    <property type="protein sequence ID" value="ETO00468.1"/>
    <property type="molecule type" value="Genomic_DNA"/>
</dbReference>
<protein>
    <submittedName>
        <fullName evidence="1">Uncharacterized protein</fullName>
    </submittedName>
</protein>
<proteinExistence type="predicted"/>
<evidence type="ECO:0000313" key="2">
    <source>
        <dbReference type="Proteomes" id="UP000023152"/>
    </source>
</evidence>
<feature type="non-terminal residue" evidence="1">
    <location>
        <position position="133"/>
    </location>
</feature>